<evidence type="ECO:0000313" key="4">
    <source>
        <dbReference type="Proteomes" id="UP000494245"/>
    </source>
</evidence>
<keyword evidence="4" id="KW-1185">Reference proteome</keyword>
<dbReference type="EMBL" id="BLTE01000005">
    <property type="protein sequence ID" value="GFK93671.1"/>
    <property type="molecule type" value="Genomic_DNA"/>
</dbReference>
<reference evidence="3 4" key="2">
    <citation type="submission" date="2020-05" db="EMBL/GenBank/DDBJ databases">
        <title>Draft genome sequence of Desulfovibrio sp. strainFSS-1.</title>
        <authorList>
            <person name="Shimoshige H."/>
            <person name="Kobayashi H."/>
            <person name="Maekawa T."/>
        </authorList>
    </citation>
    <scope>NUCLEOTIDE SEQUENCE [LARGE SCALE GENOMIC DNA]</scope>
    <source>
        <strain evidence="3 4">SIID29052-01</strain>
    </source>
</reference>
<comment type="caution">
    <text evidence="3">The sequence shown here is derived from an EMBL/GenBank/DDBJ whole genome shotgun (WGS) entry which is preliminary data.</text>
</comment>
<dbReference type="CDD" id="cd07185">
    <property type="entry name" value="OmpA_C-like"/>
    <property type="match status" value="1"/>
</dbReference>
<dbReference type="AlphaFoldDB" id="A0A6V8LSW0"/>
<dbReference type="GO" id="GO:0016020">
    <property type="term" value="C:membrane"/>
    <property type="evidence" value="ECO:0007669"/>
    <property type="project" value="UniProtKB-UniRule"/>
</dbReference>
<dbReference type="RefSeq" id="WP_173082934.1">
    <property type="nucleotide sequence ID" value="NZ_BLTE01000005.1"/>
</dbReference>
<feature type="domain" description="OmpA-like" evidence="2">
    <location>
        <begin position="98"/>
        <end position="220"/>
    </location>
</feature>
<sequence>MPTRSRKIAFTLMALIPVLATLFIATELFDVRPAQEAARQWALDVLGAPRQPDAPAPDPAQAASALESARQMDHAYDELVRTLEPQVRSQEICIEREGTRLEIRFLEQVLFPSGSAVITKEGEEVLAKTARALARIENRPFTIVGHTDSVPIQTDIYPSNWELSTGRACSVVRYLSGKGGIASTRFFAAGRSEYDPVADNHTEAGKAKNRRVQILVTDQECMRLTAPAPAQTPPPGQKAP</sequence>
<reference evidence="3 4" key="1">
    <citation type="submission" date="2020-04" db="EMBL/GenBank/DDBJ databases">
        <authorList>
            <consortium name="Desulfovibrio sp. FSS-1 genome sequencing consortium"/>
            <person name="Shimoshige H."/>
            <person name="Kobayashi H."/>
            <person name="Maekawa T."/>
        </authorList>
    </citation>
    <scope>NUCLEOTIDE SEQUENCE [LARGE SCALE GENOMIC DNA]</scope>
    <source>
        <strain evidence="3 4">SIID29052-01</strain>
    </source>
</reference>
<dbReference type="PANTHER" id="PTHR30329">
    <property type="entry name" value="STATOR ELEMENT OF FLAGELLAR MOTOR COMPLEX"/>
    <property type="match status" value="1"/>
</dbReference>
<dbReference type="PROSITE" id="PS51123">
    <property type="entry name" value="OMPA_2"/>
    <property type="match status" value="1"/>
</dbReference>
<protein>
    <submittedName>
        <fullName evidence="3">Putative lipoprotein YiaD</fullName>
    </submittedName>
</protein>
<proteinExistence type="predicted"/>
<dbReference type="InterPro" id="IPR036737">
    <property type="entry name" value="OmpA-like_sf"/>
</dbReference>
<organism evidence="3 4">
    <name type="scientific">Fundidesulfovibrio magnetotacticus</name>
    <dbReference type="NCBI Taxonomy" id="2730080"/>
    <lineage>
        <taxon>Bacteria</taxon>
        <taxon>Pseudomonadati</taxon>
        <taxon>Thermodesulfobacteriota</taxon>
        <taxon>Desulfovibrionia</taxon>
        <taxon>Desulfovibrionales</taxon>
        <taxon>Desulfovibrionaceae</taxon>
        <taxon>Fundidesulfovibrio</taxon>
    </lineage>
</organism>
<accession>A0A6V8LSW0</accession>
<dbReference type="Pfam" id="PF00691">
    <property type="entry name" value="OmpA"/>
    <property type="match status" value="1"/>
</dbReference>
<dbReference type="Gene3D" id="3.30.1330.60">
    <property type="entry name" value="OmpA-like domain"/>
    <property type="match status" value="1"/>
</dbReference>
<dbReference type="InterPro" id="IPR050330">
    <property type="entry name" value="Bact_OuterMem_StrucFunc"/>
</dbReference>
<evidence type="ECO:0000256" key="1">
    <source>
        <dbReference type="PROSITE-ProRule" id="PRU00473"/>
    </source>
</evidence>
<keyword evidence="1" id="KW-0472">Membrane</keyword>
<gene>
    <name evidence="3" type="primary">yiaD_1</name>
    <name evidence="3" type="ORF">NNJEOMEG_01505</name>
</gene>
<dbReference type="Proteomes" id="UP000494245">
    <property type="component" value="Unassembled WGS sequence"/>
</dbReference>
<dbReference type="PANTHER" id="PTHR30329:SF21">
    <property type="entry name" value="LIPOPROTEIN YIAD-RELATED"/>
    <property type="match status" value="1"/>
</dbReference>
<evidence type="ECO:0000259" key="2">
    <source>
        <dbReference type="PROSITE" id="PS51123"/>
    </source>
</evidence>
<dbReference type="InterPro" id="IPR006665">
    <property type="entry name" value="OmpA-like"/>
</dbReference>
<keyword evidence="3" id="KW-0449">Lipoprotein</keyword>
<dbReference type="SUPFAM" id="SSF103088">
    <property type="entry name" value="OmpA-like"/>
    <property type="match status" value="1"/>
</dbReference>
<name>A0A6V8LSW0_9BACT</name>
<evidence type="ECO:0000313" key="3">
    <source>
        <dbReference type="EMBL" id="GFK93671.1"/>
    </source>
</evidence>